<keyword evidence="4" id="KW-0418">Kinase</keyword>
<dbReference type="Proteomes" id="UP000252884">
    <property type="component" value="Unassembled WGS sequence"/>
</dbReference>
<dbReference type="GO" id="GO:0005524">
    <property type="term" value="F:ATP binding"/>
    <property type="evidence" value="ECO:0007669"/>
    <property type="project" value="UniProtKB-KW"/>
</dbReference>
<sequence length="336" mass="37823">MTKSKPAPLRPETVIGGYRVVRRLSSGGFGMVYLAIDGEGNYVAVKEYLPSSLASREPGQTLPVVPAEKLSLYRLGLKSFFEEGRSLAQIAHPSVVSVLNFFRENETVYMVMNYLEGATLQDFIITSRELKRPKVFRESTIRSLFDEVLRGLRIVHQHKMLHLDIKPANIFITDDDKAVLIDFGAAREVLNKEGNFIRPMYTPGFAAPEMYRRDATMGPWTDIYAIGACIYACMLGFPPAEAPQRLEKDRITPSLARLRGVYSDNLIEVVEWCMALDPLSRPQSVFALQKELSREGERRYTKLSMGEKIRMQFDTLVSDGKKSGVAPARSADKTSR</sequence>
<dbReference type="RefSeq" id="WP_114466445.1">
    <property type="nucleotide sequence ID" value="NZ_QPJK01000001.1"/>
</dbReference>
<dbReference type="PANTHER" id="PTHR43671:SF13">
    <property type="entry name" value="SERINE_THREONINE-PROTEIN KINASE NEK2"/>
    <property type="match status" value="1"/>
</dbReference>
<keyword evidence="8" id="KW-1185">Reference proteome</keyword>
<dbReference type="InterPro" id="IPR011009">
    <property type="entry name" value="Kinase-like_dom_sf"/>
</dbReference>
<protein>
    <recommendedName>
        <fullName evidence="1">non-specific serine/threonine protein kinase</fullName>
        <ecNumber evidence="1">2.7.11.1</ecNumber>
    </recommendedName>
</protein>
<name>A0A368Y9K8_9BURK</name>
<evidence type="ECO:0000313" key="7">
    <source>
        <dbReference type="EMBL" id="RCW76389.1"/>
    </source>
</evidence>
<keyword evidence="3" id="KW-0547">Nucleotide-binding</keyword>
<dbReference type="CDD" id="cd14014">
    <property type="entry name" value="STKc_PknB_like"/>
    <property type="match status" value="1"/>
</dbReference>
<dbReference type="InterPro" id="IPR008271">
    <property type="entry name" value="Ser/Thr_kinase_AS"/>
</dbReference>
<evidence type="ECO:0000256" key="3">
    <source>
        <dbReference type="ARBA" id="ARBA00022741"/>
    </source>
</evidence>
<dbReference type="PROSITE" id="PS50011">
    <property type="entry name" value="PROTEIN_KINASE_DOM"/>
    <property type="match status" value="1"/>
</dbReference>
<reference evidence="7 8" key="1">
    <citation type="submission" date="2018-07" db="EMBL/GenBank/DDBJ databases">
        <title>Genomic Encyclopedia of Type Strains, Phase IV (KMG-IV): sequencing the most valuable type-strain genomes for metagenomic binning, comparative biology and taxonomic classification.</title>
        <authorList>
            <person name="Goeker M."/>
        </authorList>
    </citation>
    <scope>NUCLEOTIDE SEQUENCE [LARGE SCALE GENOMIC DNA]</scope>
    <source>
        <strain evidence="7 8">DSM 21634</strain>
    </source>
</reference>
<evidence type="ECO:0000259" key="6">
    <source>
        <dbReference type="PROSITE" id="PS50011"/>
    </source>
</evidence>
<gene>
    <name evidence="7" type="ORF">DES41_101995</name>
</gene>
<evidence type="ECO:0000256" key="4">
    <source>
        <dbReference type="ARBA" id="ARBA00022777"/>
    </source>
</evidence>
<dbReference type="OrthoDB" id="9801841at2"/>
<keyword evidence="5" id="KW-0067">ATP-binding</keyword>
<dbReference type="SMART" id="SM00220">
    <property type="entry name" value="S_TKc"/>
    <property type="match status" value="1"/>
</dbReference>
<proteinExistence type="predicted"/>
<comment type="caution">
    <text evidence="7">The sequence shown here is derived from an EMBL/GenBank/DDBJ whole genome shotgun (WGS) entry which is preliminary data.</text>
</comment>
<dbReference type="Gene3D" id="3.30.200.20">
    <property type="entry name" value="Phosphorylase Kinase, domain 1"/>
    <property type="match status" value="1"/>
</dbReference>
<evidence type="ECO:0000313" key="8">
    <source>
        <dbReference type="Proteomes" id="UP000252884"/>
    </source>
</evidence>
<evidence type="ECO:0000256" key="1">
    <source>
        <dbReference type="ARBA" id="ARBA00012513"/>
    </source>
</evidence>
<dbReference type="PROSITE" id="PS00108">
    <property type="entry name" value="PROTEIN_KINASE_ST"/>
    <property type="match status" value="1"/>
</dbReference>
<organism evidence="7 8">
    <name type="scientific">Pseudorhodoferax soli</name>
    <dbReference type="NCBI Taxonomy" id="545864"/>
    <lineage>
        <taxon>Bacteria</taxon>
        <taxon>Pseudomonadati</taxon>
        <taxon>Pseudomonadota</taxon>
        <taxon>Betaproteobacteria</taxon>
        <taxon>Burkholderiales</taxon>
        <taxon>Comamonadaceae</taxon>
    </lineage>
</organism>
<keyword evidence="2" id="KW-0808">Transferase</keyword>
<evidence type="ECO:0000256" key="5">
    <source>
        <dbReference type="ARBA" id="ARBA00022840"/>
    </source>
</evidence>
<dbReference type="Pfam" id="PF00069">
    <property type="entry name" value="Pkinase"/>
    <property type="match status" value="1"/>
</dbReference>
<evidence type="ECO:0000256" key="2">
    <source>
        <dbReference type="ARBA" id="ARBA00022679"/>
    </source>
</evidence>
<dbReference type="PANTHER" id="PTHR43671">
    <property type="entry name" value="SERINE/THREONINE-PROTEIN KINASE NEK"/>
    <property type="match status" value="1"/>
</dbReference>
<dbReference type="AlphaFoldDB" id="A0A368Y9K8"/>
<dbReference type="InterPro" id="IPR050660">
    <property type="entry name" value="NEK_Ser/Thr_kinase"/>
</dbReference>
<feature type="domain" description="Protein kinase" evidence="6">
    <location>
        <begin position="18"/>
        <end position="293"/>
    </location>
</feature>
<dbReference type="InterPro" id="IPR000719">
    <property type="entry name" value="Prot_kinase_dom"/>
</dbReference>
<dbReference type="EMBL" id="QPJK01000001">
    <property type="protein sequence ID" value="RCW76389.1"/>
    <property type="molecule type" value="Genomic_DNA"/>
</dbReference>
<dbReference type="SUPFAM" id="SSF56112">
    <property type="entry name" value="Protein kinase-like (PK-like)"/>
    <property type="match status" value="1"/>
</dbReference>
<dbReference type="Gene3D" id="1.10.510.10">
    <property type="entry name" value="Transferase(Phosphotransferase) domain 1"/>
    <property type="match status" value="1"/>
</dbReference>
<dbReference type="GO" id="GO:0004674">
    <property type="term" value="F:protein serine/threonine kinase activity"/>
    <property type="evidence" value="ECO:0007669"/>
    <property type="project" value="UniProtKB-EC"/>
</dbReference>
<dbReference type="EC" id="2.7.11.1" evidence="1"/>
<accession>A0A368Y9K8</accession>